<dbReference type="PANTHER" id="PTHR33696">
    <property type="entry name" value="T22J18.15-RELATED"/>
    <property type="match status" value="1"/>
</dbReference>
<dbReference type="eggNOG" id="ENOG502S0ND">
    <property type="taxonomic scope" value="Eukaryota"/>
</dbReference>
<dbReference type="AlphaFoldDB" id="A0A1S2Y018"/>
<evidence type="ECO:0000256" key="1">
    <source>
        <dbReference type="SAM" id="MobiDB-lite"/>
    </source>
</evidence>
<evidence type="ECO:0000313" key="3">
    <source>
        <dbReference type="RefSeq" id="XP_004496376.1"/>
    </source>
</evidence>
<reference evidence="3" key="2">
    <citation type="submission" date="2025-08" db="UniProtKB">
        <authorList>
            <consortium name="RefSeq"/>
        </authorList>
    </citation>
    <scope>IDENTIFICATION</scope>
    <source>
        <tissue evidence="3">Etiolated seedlings</tissue>
    </source>
</reference>
<dbReference type="KEGG" id="cam:101494056"/>
<dbReference type="STRING" id="3827.A0A1S2Y018"/>
<dbReference type="PANTHER" id="PTHR33696:SF1">
    <property type="entry name" value="T22J18.15"/>
    <property type="match status" value="1"/>
</dbReference>
<dbReference type="PaxDb" id="3827-XP_004496376.1"/>
<feature type="region of interest" description="Disordered" evidence="1">
    <location>
        <begin position="20"/>
        <end position="41"/>
    </location>
</feature>
<dbReference type="GeneID" id="101494056"/>
<reference evidence="2" key="1">
    <citation type="journal article" date="2013" name="Nat. Biotechnol.">
        <title>Draft genome sequence of chickpea (Cicer arietinum) provides a resource for trait improvement.</title>
        <authorList>
            <person name="Varshney R.K."/>
            <person name="Song C."/>
            <person name="Saxena R.K."/>
            <person name="Azam S."/>
            <person name="Yu S."/>
            <person name="Sharpe A.G."/>
            <person name="Cannon S."/>
            <person name="Baek J."/>
            <person name="Rosen B.D."/>
            <person name="Tar'an B."/>
            <person name="Millan T."/>
            <person name="Zhang X."/>
            <person name="Ramsay L.D."/>
            <person name="Iwata A."/>
            <person name="Wang Y."/>
            <person name="Nelson W."/>
            <person name="Farmer A.D."/>
            <person name="Gaur P.M."/>
            <person name="Soderlund C."/>
            <person name="Penmetsa R.V."/>
            <person name="Xu C."/>
            <person name="Bharti A.K."/>
            <person name="He W."/>
            <person name="Winter P."/>
            <person name="Zhao S."/>
            <person name="Hane J.K."/>
            <person name="Carrasquilla-Garcia N."/>
            <person name="Condie J.A."/>
            <person name="Upadhyaya H.D."/>
            <person name="Luo M.C."/>
            <person name="Thudi M."/>
            <person name="Gowda C.L."/>
            <person name="Singh N.P."/>
            <person name="Lichtenzveig J."/>
            <person name="Gali K.K."/>
            <person name="Rubio J."/>
            <person name="Nadarajan N."/>
            <person name="Dolezel J."/>
            <person name="Bansal K.C."/>
            <person name="Xu X."/>
            <person name="Edwards D."/>
            <person name="Zhang G."/>
            <person name="Kahl G."/>
            <person name="Gil J."/>
            <person name="Singh K.B."/>
            <person name="Datta S.K."/>
            <person name="Jackson S.A."/>
            <person name="Wang J."/>
            <person name="Cook D.R."/>
        </authorList>
    </citation>
    <scope>NUCLEOTIDE SEQUENCE [LARGE SCALE GENOMIC DNA]</scope>
    <source>
        <strain evidence="2">cv. CDC Frontier</strain>
    </source>
</reference>
<name>A0A1S2Y018_CICAR</name>
<feature type="region of interest" description="Disordered" evidence="1">
    <location>
        <begin position="89"/>
        <end position="115"/>
    </location>
</feature>
<dbReference type="OrthoDB" id="1925896at2759"/>
<dbReference type="Pfam" id="PF05097">
    <property type="entry name" value="DUF688"/>
    <property type="match status" value="1"/>
</dbReference>
<evidence type="ECO:0000313" key="2">
    <source>
        <dbReference type="Proteomes" id="UP000087171"/>
    </source>
</evidence>
<proteinExistence type="predicted"/>
<gene>
    <name evidence="3" type="primary">LOC101494056</name>
</gene>
<dbReference type="RefSeq" id="XP_004496376.1">
    <property type="nucleotide sequence ID" value="XM_004496319.3"/>
</dbReference>
<sequence>MDSSENLRHQKQQWILAGKYPSSRRTASFSSCSSSFSPSSSSLESFCFPDDPPLSPASPLRFSGVPFSWEHLPGIPKKHFSNNNLKSSIKLLPLPPPTTQSSKKLTSHEDTKISKKNSIQRDPFFAAMVECSKDHHNDDNEETSSNNSWNNGAKVSRSISDRFGFISLYGTCKRTCAVSESLVYLPTSTRSTYHKFNGRSL</sequence>
<dbReference type="InterPro" id="IPR007789">
    <property type="entry name" value="DUF688"/>
</dbReference>
<accession>A0A1S2Y018</accession>
<protein>
    <submittedName>
        <fullName evidence="3">Uncharacterized protein LOC101494056</fullName>
    </submittedName>
</protein>
<keyword evidence="2" id="KW-1185">Reference proteome</keyword>
<organism evidence="2 3">
    <name type="scientific">Cicer arietinum</name>
    <name type="common">Chickpea</name>
    <name type="synonym">Garbanzo</name>
    <dbReference type="NCBI Taxonomy" id="3827"/>
    <lineage>
        <taxon>Eukaryota</taxon>
        <taxon>Viridiplantae</taxon>
        <taxon>Streptophyta</taxon>
        <taxon>Embryophyta</taxon>
        <taxon>Tracheophyta</taxon>
        <taxon>Spermatophyta</taxon>
        <taxon>Magnoliopsida</taxon>
        <taxon>eudicotyledons</taxon>
        <taxon>Gunneridae</taxon>
        <taxon>Pentapetalae</taxon>
        <taxon>rosids</taxon>
        <taxon>fabids</taxon>
        <taxon>Fabales</taxon>
        <taxon>Fabaceae</taxon>
        <taxon>Papilionoideae</taxon>
        <taxon>50 kb inversion clade</taxon>
        <taxon>NPAAA clade</taxon>
        <taxon>Hologalegina</taxon>
        <taxon>IRL clade</taxon>
        <taxon>Cicereae</taxon>
        <taxon>Cicer</taxon>
    </lineage>
</organism>
<dbReference type="Proteomes" id="UP000087171">
    <property type="component" value="Chromosome Ca4"/>
</dbReference>
<feature type="compositionally biased region" description="Low complexity" evidence="1">
    <location>
        <begin position="23"/>
        <end position="41"/>
    </location>
</feature>